<keyword evidence="2" id="KW-1185">Reference proteome</keyword>
<dbReference type="AlphaFoldDB" id="F2S4J5"/>
<name>F2S4J5_TRIT1</name>
<dbReference type="EMBL" id="GG698511">
    <property type="protein sequence ID" value="EGD98494.1"/>
    <property type="molecule type" value="Genomic_DNA"/>
</dbReference>
<protein>
    <submittedName>
        <fullName evidence="1">Uncharacterized protein</fullName>
    </submittedName>
</protein>
<dbReference type="Proteomes" id="UP000009172">
    <property type="component" value="Unassembled WGS sequence"/>
</dbReference>
<sequence length="168" mass="18809">MQADPLVIINLSDQSSRLKQVQNLTIDLFIFWPASKCPRQAGKIEPRLSTPAAEQLQLINQRDDTMMTTKEKASITDVQSVGTVLDYLEKHRRPPECLRMSMPRAPGHHKLAQLTDLSGQTRAPISSMPAWALPKQMPARTASSGQSRDAYRLFFADTKNAYRVASCL</sequence>
<dbReference type="HOGENOM" id="CLU_1587683_0_0_1"/>
<reference evidence="2" key="1">
    <citation type="journal article" date="2012" name="MBio">
        <title>Comparative genome analysis of Trichophyton rubrum and related dermatophytes reveals candidate genes involved in infection.</title>
        <authorList>
            <person name="Martinez D.A."/>
            <person name="Oliver B.G."/>
            <person name="Graeser Y."/>
            <person name="Goldberg J.M."/>
            <person name="Li W."/>
            <person name="Martinez-Rossi N.M."/>
            <person name="Monod M."/>
            <person name="Shelest E."/>
            <person name="Barton R.C."/>
            <person name="Birch E."/>
            <person name="Brakhage A.A."/>
            <person name="Chen Z."/>
            <person name="Gurr S.J."/>
            <person name="Heiman D."/>
            <person name="Heitman J."/>
            <person name="Kosti I."/>
            <person name="Rossi A."/>
            <person name="Saif S."/>
            <person name="Samalova M."/>
            <person name="Saunders C.W."/>
            <person name="Shea T."/>
            <person name="Summerbell R.C."/>
            <person name="Xu J."/>
            <person name="Young S."/>
            <person name="Zeng Q."/>
            <person name="Birren B.W."/>
            <person name="Cuomo C.A."/>
            <person name="White T.C."/>
        </authorList>
    </citation>
    <scope>NUCLEOTIDE SEQUENCE [LARGE SCALE GENOMIC DNA]</scope>
    <source>
        <strain evidence="2">CBS 112818</strain>
    </source>
</reference>
<evidence type="ECO:0000313" key="2">
    <source>
        <dbReference type="Proteomes" id="UP000009172"/>
    </source>
</evidence>
<proteinExistence type="predicted"/>
<evidence type="ECO:0000313" key="1">
    <source>
        <dbReference type="EMBL" id="EGD98494.1"/>
    </source>
</evidence>
<accession>F2S4J5</accession>
<organism evidence="1 2">
    <name type="scientific">Trichophyton tonsurans (strain CBS 112818)</name>
    <name type="common">Scalp ringworm fungus</name>
    <dbReference type="NCBI Taxonomy" id="647933"/>
    <lineage>
        <taxon>Eukaryota</taxon>
        <taxon>Fungi</taxon>
        <taxon>Dikarya</taxon>
        <taxon>Ascomycota</taxon>
        <taxon>Pezizomycotina</taxon>
        <taxon>Eurotiomycetes</taxon>
        <taxon>Eurotiomycetidae</taxon>
        <taxon>Onygenales</taxon>
        <taxon>Arthrodermataceae</taxon>
        <taxon>Trichophyton</taxon>
    </lineage>
</organism>
<gene>
    <name evidence="1" type="ORF">TESG_08550</name>
</gene>